<proteinExistence type="predicted"/>
<evidence type="ECO:0000259" key="1">
    <source>
        <dbReference type="PROSITE" id="PS51688"/>
    </source>
</evidence>
<reference evidence="2 3" key="1">
    <citation type="submission" date="2019-03" db="EMBL/GenBank/DDBJ databases">
        <title>Genomics of glacier-inhabiting Cryobacterium strains.</title>
        <authorList>
            <person name="Liu Q."/>
            <person name="Xin Y.-H."/>
        </authorList>
    </citation>
    <scope>NUCLEOTIDE SEQUENCE [LARGE SCALE GENOMIC DNA]</scope>
    <source>
        <strain evidence="2 3">TMT1-1</strain>
    </source>
</reference>
<dbReference type="Proteomes" id="UP000298424">
    <property type="component" value="Unassembled WGS sequence"/>
</dbReference>
<name>A0A4R8ZEH7_9MICO</name>
<evidence type="ECO:0000313" key="3">
    <source>
        <dbReference type="Proteomes" id="UP000298424"/>
    </source>
</evidence>
<evidence type="ECO:0000313" key="2">
    <source>
        <dbReference type="EMBL" id="TFD25868.1"/>
    </source>
</evidence>
<gene>
    <name evidence="2" type="ORF">E3T27_08670</name>
</gene>
<dbReference type="PROSITE" id="PS51688">
    <property type="entry name" value="ICA"/>
    <property type="match status" value="1"/>
</dbReference>
<comment type="caution">
    <text evidence="2">The sequence shown here is derived from an EMBL/GenBank/DDBJ whole genome shotgun (WGS) entry which is preliminary data.</text>
</comment>
<organism evidence="2 3">
    <name type="scientific">Cryobacterium lyxosi</name>
    <dbReference type="NCBI Taxonomy" id="1259228"/>
    <lineage>
        <taxon>Bacteria</taxon>
        <taxon>Bacillati</taxon>
        <taxon>Actinomycetota</taxon>
        <taxon>Actinomycetes</taxon>
        <taxon>Micrococcales</taxon>
        <taxon>Microbacteriaceae</taxon>
        <taxon>Cryobacterium</taxon>
    </lineage>
</organism>
<dbReference type="OrthoDB" id="5125409at2"/>
<protein>
    <submittedName>
        <fullName evidence="2">Tail fiber domain-containing protein</fullName>
    </submittedName>
</protein>
<dbReference type="EMBL" id="SOGT01000011">
    <property type="protein sequence ID" value="TFD25868.1"/>
    <property type="molecule type" value="Genomic_DNA"/>
</dbReference>
<sequence>MANPGSIGSAMPASEDTQVRRVADLERFVRELGPSIAQSFAPVIKKANDTLDLANATIATVSELSARVDATLVNIDTTVQTSISANSMTTAAIQSLVAAPPAVASTGAVSGTTGTFPTGVSSTGVYTKLLTYGGGYKAQYVHVDGTMGYVPSSRQFKQDITPATLDPALLTALQLVTFRYIDAVDNLGDQAETELGLIAEDVHALGLHWLVDYDAEGKPTGLKYERLALLMIPWAQSIEARLQALEVPS</sequence>
<feature type="domain" description="Peptidase S74" evidence="1">
    <location>
        <begin position="152"/>
        <end position="249"/>
    </location>
</feature>
<accession>A0A4R8ZEH7</accession>
<dbReference type="AlphaFoldDB" id="A0A4R8ZEH7"/>
<dbReference type="InterPro" id="IPR030392">
    <property type="entry name" value="S74_ICA"/>
</dbReference>
<dbReference type="Pfam" id="PF13884">
    <property type="entry name" value="Peptidase_S74"/>
    <property type="match status" value="1"/>
</dbReference>
<keyword evidence="3" id="KW-1185">Reference proteome</keyword>